<dbReference type="STRING" id="1198114.AciX9_0081"/>
<evidence type="ECO:0008006" key="3">
    <source>
        <dbReference type="Google" id="ProtNLM"/>
    </source>
</evidence>
<evidence type="ECO:0000313" key="2">
    <source>
        <dbReference type="Proteomes" id="UP000000343"/>
    </source>
</evidence>
<dbReference type="AlphaFoldDB" id="E8X4Y0"/>
<dbReference type="KEGG" id="acm:AciX9_0081"/>
<dbReference type="PaxDb" id="1198114-AciX9_0081"/>
<organism evidence="2">
    <name type="scientific">Granulicella tundricola (strain ATCC BAA-1859 / DSM 23138 / MP5ACTX9)</name>
    <dbReference type="NCBI Taxonomy" id="1198114"/>
    <lineage>
        <taxon>Bacteria</taxon>
        <taxon>Pseudomonadati</taxon>
        <taxon>Acidobacteriota</taxon>
        <taxon>Terriglobia</taxon>
        <taxon>Terriglobales</taxon>
        <taxon>Acidobacteriaceae</taxon>
        <taxon>Granulicella</taxon>
    </lineage>
</organism>
<evidence type="ECO:0000313" key="1">
    <source>
        <dbReference type="EMBL" id="ADW67172.1"/>
    </source>
</evidence>
<reference evidence="2" key="1">
    <citation type="submission" date="2011-01" db="EMBL/GenBank/DDBJ databases">
        <title>Complete sequence of chromosome of Acidobacterium sp. MP5ACTX9.</title>
        <authorList>
            <consortium name="US DOE Joint Genome Institute"/>
            <person name="Lucas S."/>
            <person name="Copeland A."/>
            <person name="Lapidus A."/>
            <person name="Cheng J.-F."/>
            <person name="Goodwin L."/>
            <person name="Pitluck S."/>
            <person name="Teshima H."/>
            <person name="Detter J.C."/>
            <person name="Han C."/>
            <person name="Tapia R."/>
            <person name="Land M."/>
            <person name="Hauser L."/>
            <person name="Kyrpides N."/>
            <person name="Ivanova N."/>
            <person name="Ovchinnikova G."/>
            <person name="Pagani I."/>
            <person name="Rawat S.R."/>
            <person name="Mannisto M."/>
            <person name="Haggblom M.M."/>
            <person name="Woyke T."/>
        </authorList>
    </citation>
    <scope>NUCLEOTIDE SEQUENCE [LARGE SCALE GENOMIC DNA]</scope>
    <source>
        <strain evidence="2">MP5ACTX9</strain>
    </source>
</reference>
<proteinExistence type="predicted"/>
<accession>E8X4Y0</accession>
<sequence>MSDLLFAQLAHDHVNSERDDPVAPCGECGVSKERIRAKRLMTRDQVNKYLALSHEQVQSLINTRQITVIRLKGEVRFDSKELDILIETYKQTAQRRAR</sequence>
<dbReference type="OrthoDB" id="123499at2"/>
<dbReference type="Proteomes" id="UP000000343">
    <property type="component" value="Chromosome"/>
</dbReference>
<gene>
    <name evidence="1" type="ordered locus">AciX9_0081</name>
</gene>
<keyword evidence="2" id="KW-1185">Reference proteome</keyword>
<dbReference type="HOGENOM" id="CLU_2329809_0_0_0"/>
<name>E8X4Y0_GRATM</name>
<dbReference type="eggNOG" id="ENOG502ZHB1">
    <property type="taxonomic scope" value="Bacteria"/>
</dbReference>
<dbReference type="RefSeq" id="WP_013578501.1">
    <property type="nucleotide sequence ID" value="NC_015064.1"/>
</dbReference>
<protein>
    <recommendedName>
        <fullName evidence="3">Helix-turn-helix domain-containing protein</fullName>
    </recommendedName>
</protein>
<dbReference type="EMBL" id="CP002480">
    <property type="protein sequence ID" value="ADW67172.1"/>
    <property type="molecule type" value="Genomic_DNA"/>
</dbReference>